<keyword evidence="1" id="KW-0472">Membrane</keyword>
<comment type="caution">
    <text evidence="2">The sequence shown here is derived from an EMBL/GenBank/DDBJ whole genome shotgun (WGS) entry which is preliminary data.</text>
</comment>
<protein>
    <submittedName>
        <fullName evidence="2">Exopolysaccharide synthesis, ExoD</fullName>
    </submittedName>
</protein>
<evidence type="ECO:0000256" key="1">
    <source>
        <dbReference type="SAM" id="Phobius"/>
    </source>
</evidence>
<dbReference type="PANTHER" id="PTHR41795:SF1">
    <property type="entry name" value="EXOPOLYSACCHARIDE SYNTHESIS PROTEIN"/>
    <property type="match status" value="1"/>
</dbReference>
<reference evidence="2" key="1">
    <citation type="submission" date="2013-08" db="EMBL/GenBank/DDBJ databases">
        <authorList>
            <person name="Mendez C."/>
            <person name="Richter M."/>
            <person name="Ferrer M."/>
            <person name="Sanchez J."/>
        </authorList>
    </citation>
    <scope>NUCLEOTIDE SEQUENCE</scope>
</reference>
<sequence>MSPRAHAPRTSAVLQAALDAQPGEQIRLGDLVEPLHERAFGFLVLVLALPNFVPVPIGIGGPMGVLIALVGMQMLLGLSRPWLPRVVANFRIARNSAVKVLNLSLPLLTRLEKLARPRLETLTHRPASLFSGLLLLVIGALLALPIPFTNWPIGVLLLLYGIALMERDGALLLASWLLSLLTIGLFASASGVIVHYLRMLF</sequence>
<feature type="transmembrane region" description="Helical" evidence="1">
    <location>
        <begin position="169"/>
        <end position="197"/>
    </location>
</feature>
<name>T0YCN2_9ZZZZ</name>
<dbReference type="PANTHER" id="PTHR41795">
    <property type="entry name" value="EXOPOLYSACCHARIDE SYNTHESIS PROTEIN"/>
    <property type="match status" value="1"/>
</dbReference>
<dbReference type="InterPro" id="IPR010331">
    <property type="entry name" value="ExoD"/>
</dbReference>
<gene>
    <name evidence="2" type="ORF">B1B_18730</name>
    <name evidence="3" type="ORF">B2A_00172</name>
</gene>
<evidence type="ECO:0000313" key="2">
    <source>
        <dbReference type="EMBL" id="EQD29522.1"/>
    </source>
</evidence>
<keyword evidence="1" id="KW-0812">Transmembrane</keyword>
<dbReference type="Pfam" id="PF06055">
    <property type="entry name" value="ExoD"/>
    <property type="match status" value="1"/>
</dbReference>
<dbReference type="EMBL" id="AUZY01012555">
    <property type="protein sequence ID" value="EQD29522.1"/>
    <property type="molecule type" value="Genomic_DNA"/>
</dbReference>
<proteinExistence type="predicted"/>
<feature type="transmembrane region" description="Helical" evidence="1">
    <location>
        <begin position="39"/>
        <end position="59"/>
    </location>
</feature>
<accession>T0YCN2</accession>
<keyword evidence="1" id="KW-1133">Transmembrane helix</keyword>
<evidence type="ECO:0000313" key="3">
    <source>
        <dbReference type="EMBL" id="EQD69147.1"/>
    </source>
</evidence>
<dbReference type="PIRSF" id="PIRSF033239">
    <property type="entry name" value="ExoD"/>
    <property type="match status" value="1"/>
</dbReference>
<feature type="transmembrane region" description="Helical" evidence="1">
    <location>
        <begin position="65"/>
        <end position="83"/>
    </location>
</feature>
<dbReference type="EMBL" id="AUZZ01000120">
    <property type="protein sequence ID" value="EQD69147.1"/>
    <property type="molecule type" value="Genomic_DNA"/>
</dbReference>
<organism evidence="2">
    <name type="scientific">mine drainage metagenome</name>
    <dbReference type="NCBI Taxonomy" id="410659"/>
    <lineage>
        <taxon>unclassified sequences</taxon>
        <taxon>metagenomes</taxon>
        <taxon>ecological metagenomes</taxon>
    </lineage>
</organism>
<dbReference type="AlphaFoldDB" id="T0YCN2"/>
<feature type="transmembrane region" description="Helical" evidence="1">
    <location>
        <begin position="127"/>
        <end position="149"/>
    </location>
</feature>
<reference evidence="2" key="2">
    <citation type="journal article" date="2014" name="ISME J.">
        <title>Microbial stratification in low pH oxic and suboxic macroscopic growths along an acid mine drainage.</title>
        <authorList>
            <person name="Mendez-Garcia C."/>
            <person name="Mesa V."/>
            <person name="Sprenger R.R."/>
            <person name="Richter M."/>
            <person name="Diez M.S."/>
            <person name="Solano J."/>
            <person name="Bargiela R."/>
            <person name="Golyshina O.V."/>
            <person name="Manteca A."/>
            <person name="Ramos J.L."/>
            <person name="Gallego J.R."/>
            <person name="Llorente I."/>
            <person name="Martins Dos Santos V.A."/>
            <person name="Jensen O.N."/>
            <person name="Pelaez A.I."/>
            <person name="Sanchez J."/>
            <person name="Ferrer M."/>
        </authorList>
    </citation>
    <scope>NUCLEOTIDE SEQUENCE</scope>
</reference>